<dbReference type="Gene3D" id="3.80.10.10">
    <property type="entry name" value="Ribonuclease Inhibitor"/>
    <property type="match status" value="7"/>
</dbReference>
<dbReference type="InParanoid" id="A0A5N4AKQ5"/>
<dbReference type="InterPro" id="IPR000483">
    <property type="entry name" value="Cys-rich_flank_reg_C"/>
</dbReference>
<gene>
    <name evidence="7" type="ORF">PPYR_08925</name>
</gene>
<evidence type="ECO:0000313" key="8">
    <source>
        <dbReference type="Proteomes" id="UP000327044"/>
    </source>
</evidence>
<keyword evidence="3" id="KW-0677">Repeat</keyword>
<comment type="caution">
    <text evidence="7">The sequence shown here is derived from an EMBL/GenBank/DDBJ whole genome shotgun (WGS) entry which is preliminary data.</text>
</comment>
<dbReference type="GO" id="GO:0071944">
    <property type="term" value="C:cell periphery"/>
    <property type="evidence" value="ECO:0007669"/>
    <property type="project" value="UniProtKB-ARBA"/>
</dbReference>
<evidence type="ECO:0000259" key="6">
    <source>
        <dbReference type="SMART" id="SM00082"/>
    </source>
</evidence>
<protein>
    <recommendedName>
        <fullName evidence="6">LRRCT domain-containing protein</fullName>
    </recommendedName>
</protein>
<evidence type="ECO:0000256" key="2">
    <source>
        <dbReference type="ARBA" id="ARBA00022729"/>
    </source>
</evidence>
<dbReference type="SMART" id="SM00364">
    <property type="entry name" value="LRR_BAC"/>
    <property type="match status" value="12"/>
</dbReference>
<feature type="region of interest" description="Disordered" evidence="4">
    <location>
        <begin position="1228"/>
        <end position="1255"/>
    </location>
</feature>
<accession>A0A5N4AKQ5</accession>
<dbReference type="InterPro" id="IPR001611">
    <property type="entry name" value="Leu-rich_rpt"/>
</dbReference>
<dbReference type="PANTHER" id="PTHR24366:SF170">
    <property type="entry name" value="RE50361P"/>
    <property type="match status" value="1"/>
</dbReference>
<dbReference type="InterPro" id="IPR032675">
    <property type="entry name" value="LRR_dom_sf"/>
</dbReference>
<proteinExistence type="predicted"/>
<dbReference type="OrthoDB" id="8195690at2759"/>
<dbReference type="EMBL" id="VVIM01000006">
    <property type="protein sequence ID" value="KAB0797932.1"/>
    <property type="molecule type" value="Genomic_DNA"/>
</dbReference>
<keyword evidence="8" id="KW-1185">Reference proteome</keyword>
<evidence type="ECO:0000256" key="4">
    <source>
        <dbReference type="SAM" id="MobiDB-lite"/>
    </source>
</evidence>
<feature type="signal peptide" evidence="5">
    <location>
        <begin position="1"/>
        <end position="22"/>
    </location>
</feature>
<dbReference type="SMART" id="SM00369">
    <property type="entry name" value="LRR_TYP"/>
    <property type="match status" value="25"/>
</dbReference>
<keyword evidence="2 5" id="KW-0732">Signal</keyword>
<feature type="region of interest" description="Disordered" evidence="4">
    <location>
        <begin position="990"/>
        <end position="1009"/>
    </location>
</feature>
<dbReference type="FunFam" id="3.80.10.10:FF:001164">
    <property type="entry name" value="GH01279p"/>
    <property type="match status" value="3"/>
</dbReference>
<dbReference type="SMART" id="SM00365">
    <property type="entry name" value="LRR_SD22"/>
    <property type="match status" value="8"/>
</dbReference>
<dbReference type="PANTHER" id="PTHR24366">
    <property type="entry name" value="IG(IMMUNOGLOBULIN) AND LRR(LEUCINE RICH REPEAT) DOMAINS"/>
    <property type="match status" value="1"/>
</dbReference>
<keyword evidence="1" id="KW-0433">Leucine-rich repeat</keyword>
<dbReference type="Pfam" id="PF13855">
    <property type="entry name" value="LRR_8"/>
    <property type="match status" value="6"/>
</dbReference>
<evidence type="ECO:0000256" key="5">
    <source>
        <dbReference type="SAM" id="SignalP"/>
    </source>
</evidence>
<evidence type="ECO:0000256" key="3">
    <source>
        <dbReference type="ARBA" id="ARBA00022737"/>
    </source>
</evidence>
<dbReference type="FunCoup" id="A0A5N4AKQ5">
    <property type="interactions" value="8"/>
</dbReference>
<reference evidence="7 8" key="1">
    <citation type="journal article" date="2018" name="Elife">
        <title>Firefly genomes illuminate parallel origins of bioluminescence in beetles.</title>
        <authorList>
            <person name="Fallon T.R."/>
            <person name="Lower S.E."/>
            <person name="Chang C.H."/>
            <person name="Bessho-Uehara M."/>
            <person name="Martin G.J."/>
            <person name="Bewick A.J."/>
            <person name="Behringer M."/>
            <person name="Debat H.J."/>
            <person name="Wong I."/>
            <person name="Day J.C."/>
            <person name="Suvorov A."/>
            <person name="Silva C.J."/>
            <person name="Stanger-Hall K.F."/>
            <person name="Hall D.W."/>
            <person name="Schmitz R.J."/>
            <person name="Nelson D.R."/>
            <person name="Lewis S.M."/>
            <person name="Shigenobu S."/>
            <person name="Bybee S.M."/>
            <person name="Larracuente A.M."/>
            <person name="Oba Y."/>
            <person name="Weng J.K."/>
        </authorList>
    </citation>
    <scope>NUCLEOTIDE SEQUENCE [LARGE SCALE GENOMIC DNA]</scope>
    <source>
        <strain evidence="7">1611_PpyrPB1</strain>
        <tissue evidence="7">Whole body</tissue>
    </source>
</reference>
<feature type="compositionally biased region" description="Polar residues" evidence="4">
    <location>
        <begin position="1238"/>
        <end position="1252"/>
    </location>
</feature>
<dbReference type="PRINTS" id="PR00019">
    <property type="entry name" value="LEURICHRPT"/>
</dbReference>
<dbReference type="SUPFAM" id="SSF52047">
    <property type="entry name" value="RNI-like"/>
    <property type="match status" value="1"/>
</dbReference>
<name>A0A5N4AKQ5_PHOPY</name>
<feature type="chain" id="PRO_5024284373" description="LRRCT domain-containing protein" evidence="5">
    <location>
        <begin position="23"/>
        <end position="1454"/>
    </location>
</feature>
<dbReference type="InterPro" id="IPR003591">
    <property type="entry name" value="Leu-rich_rpt_typical-subtyp"/>
</dbReference>
<evidence type="ECO:0000256" key="1">
    <source>
        <dbReference type="ARBA" id="ARBA00022614"/>
    </source>
</evidence>
<feature type="domain" description="LRRCT" evidence="6">
    <location>
        <begin position="923"/>
        <end position="965"/>
    </location>
</feature>
<organism evidence="7 8">
    <name type="scientific">Photinus pyralis</name>
    <name type="common">Common eastern firefly</name>
    <name type="synonym">Lampyris pyralis</name>
    <dbReference type="NCBI Taxonomy" id="7054"/>
    <lineage>
        <taxon>Eukaryota</taxon>
        <taxon>Metazoa</taxon>
        <taxon>Ecdysozoa</taxon>
        <taxon>Arthropoda</taxon>
        <taxon>Hexapoda</taxon>
        <taxon>Insecta</taxon>
        <taxon>Pterygota</taxon>
        <taxon>Neoptera</taxon>
        <taxon>Endopterygota</taxon>
        <taxon>Coleoptera</taxon>
        <taxon>Polyphaga</taxon>
        <taxon>Elateriformia</taxon>
        <taxon>Elateroidea</taxon>
        <taxon>Lampyridae</taxon>
        <taxon>Lampyrinae</taxon>
        <taxon>Photinus</taxon>
    </lineage>
</organism>
<dbReference type="SMART" id="SM00082">
    <property type="entry name" value="LRRCT"/>
    <property type="match status" value="1"/>
</dbReference>
<dbReference type="SUPFAM" id="SSF52058">
    <property type="entry name" value="L domain-like"/>
    <property type="match status" value="2"/>
</dbReference>
<sequence length="1454" mass="164390">MSISWKWFLYYSLILYLEQGLCQMGQKECPPQEHILPCRCLSRGTFIQIWCSHSNLPRVLEGLRKVGDYIQELIDEVILENNQLPAVPAKTFVPLKVMRLMLRYNGLERVSSSWLSGLETSLVELFIVEPALRSLPEDSLAGLNILEAITINSNLLKRFPTFSDLPKLRYLQIESKSLVELSSRHFRELPTLEKVHITGSPRLSRLEGGLLQDLPKLNLVNISFCGISWIHPRAITHLPALKELWLVGNKIVDPAIVGRSIRDLSNLEVLHLEHNSMETLSEGSFVDLPSLKQLFVSNNRIKELHHGAFHRVPMLQLLDLNKNLIRRVHPESFLQHSGSGLEELWLIENNISHVAELRSLLDALPRLIFLDMSYNSLEVIPFGSLRGHAMLERLHLDHNNLHTIERETFKAMPALRELRLRNNSLSDILEAPFWNLPALKGLDLSHNYFKILQPQLLANLPNLRRLDLSNNRLSLISSEAFLETPALEHINISSNRLSDIHPATFGHLSGLFELDCSYNHLFEFVRGLPPAIEYLHVSKNMITKLPLTDLNLPTLKMMDISYNGIERIFPGTLRYLRQLRKLYVQKNSIGELDEASLVELPNLEVLDLRSNQIEHVEAVAFLHASRLRELNLAENRLGILSDDVFNKVAHMKKLDLSRNQLSEISYTVLRNTKDLQIANVSFNLLSKFPDCIQGMKQLRVLDLTNNKLLNINSTTLKSLSALFELRISKNLIPEIKTNLFGNLPSLKLIYLDNNELVTIESHSFNSLPSLVILKMNNNKLRRLPEFAFYDLPMLQVLELQENQLESISENGFSSITHLLMLNMSHNQFTSLESAGLKNLRSLEMLDMSNNRLSKITNDDFEKMEWLVELRLDNNHICSVQGTPFNEMPRLRILSIKNNKMASFSEKSVRQLRGNLAVLDINGNPLACTCHILWFKAWLEESSILGPKCNDGSLLREMRLSYQDCDRENRQPEVISPECATEFLYNAHLLPPPPYSQENQQRPSPEESDDFYEDFIDYPYNETSLMVNINNETTETSQSSHYISGDTPTIYAASSKNKSKIHPPVTQNVNKITSTAPSNSGFTFFGVPLPSLNLNLNNLWSRGNGRKAEIVKLPSALIAERKSAIVNKVPYTARNFYPPTIPEIESGGFVPLLPGTGGFTPIINPQYVQTKKQYLNETRDMSIETTSEITLSDYVVDDTIKSSSTVINIVSLSSQTPTSTTESVYTKAPVHLSKPTEKTVPSKQIQETQNTTTKAEDKTIQTTQAELGKLVLRNGNEDSTSTASNTDSTPTMNRFEDIFKVFVENVSLPSTYTTITMPVSTALTTKNATTSLTNLITFGELQSHFRPHGRSTITKVQSPRISGTSPLLSDEKITFANAREPKTSRLDGSASLKSISKNKDMSWYYSNYNKTKLEPYIGPAGAVDTKSGSTKQNINQLTLTAYFCLLSNIVSIINT</sequence>
<dbReference type="Proteomes" id="UP000327044">
    <property type="component" value="Unassembled WGS sequence"/>
</dbReference>
<dbReference type="PROSITE" id="PS51450">
    <property type="entry name" value="LRR"/>
    <property type="match status" value="5"/>
</dbReference>
<dbReference type="Pfam" id="PF00560">
    <property type="entry name" value="LRR_1"/>
    <property type="match status" value="1"/>
</dbReference>
<evidence type="ECO:0000313" key="7">
    <source>
        <dbReference type="EMBL" id="KAB0797932.1"/>
    </source>
</evidence>